<comment type="caution">
    <text evidence="1">The sequence shown here is derived from an EMBL/GenBank/DDBJ whole genome shotgun (WGS) entry which is preliminary data.</text>
</comment>
<organism evidence="1 2">
    <name type="scientific">Streptomyces mordarskii</name>
    <dbReference type="NCBI Taxonomy" id="1226758"/>
    <lineage>
        <taxon>Bacteria</taxon>
        <taxon>Bacillati</taxon>
        <taxon>Actinomycetota</taxon>
        <taxon>Actinomycetes</taxon>
        <taxon>Kitasatosporales</taxon>
        <taxon>Streptomycetaceae</taxon>
        <taxon>Streptomyces</taxon>
    </lineage>
</organism>
<evidence type="ECO:0000313" key="2">
    <source>
        <dbReference type="Proteomes" id="UP001501576"/>
    </source>
</evidence>
<reference evidence="2" key="1">
    <citation type="journal article" date="2019" name="Int. J. Syst. Evol. Microbiol.">
        <title>The Global Catalogue of Microorganisms (GCM) 10K type strain sequencing project: providing services to taxonomists for standard genome sequencing and annotation.</title>
        <authorList>
            <consortium name="The Broad Institute Genomics Platform"/>
            <consortium name="The Broad Institute Genome Sequencing Center for Infectious Disease"/>
            <person name="Wu L."/>
            <person name="Ma J."/>
        </authorList>
    </citation>
    <scope>NUCLEOTIDE SEQUENCE [LARGE SCALE GENOMIC DNA]</scope>
    <source>
        <strain evidence="2">JCM 5052</strain>
    </source>
</reference>
<evidence type="ECO:0000313" key="1">
    <source>
        <dbReference type="EMBL" id="GAA0565421.1"/>
    </source>
</evidence>
<gene>
    <name evidence="1" type="ORF">GCM10010390_79890</name>
</gene>
<keyword evidence="2" id="KW-1185">Reference proteome</keyword>
<evidence type="ECO:0008006" key="3">
    <source>
        <dbReference type="Google" id="ProtNLM"/>
    </source>
</evidence>
<name>A0ABP3PI40_9ACTN</name>
<proteinExistence type="predicted"/>
<protein>
    <recommendedName>
        <fullName evidence="3">Integrase</fullName>
    </recommendedName>
</protein>
<dbReference type="Proteomes" id="UP001501576">
    <property type="component" value="Unassembled WGS sequence"/>
</dbReference>
<sequence length="100" mass="11344">MMYPLVREPTATGAPYRVPVAVTYRVLGLARRPYYRWLDRPVTDAERLDAWSRRWARETDTATRYDTTAASHDTTTAAHDTTAASNEAAVSLAWLWARSV</sequence>
<accession>A0ABP3PI40</accession>
<dbReference type="EMBL" id="BAAABZ010000080">
    <property type="protein sequence ID" value="GAA0565421.1"/>
    <property type="molecule type" value="Genomic_DNA"/>
</dbReference>